<sequence>PEGRREHAAMSSGAIDSLCIGSSKVAEIEKVLARAMVDGSGPAEGGAEGWEEIDEPIKKSVVLFHSRPGGALLLALYADKHWSREWNIYLITAANQDRQETIHTALKLVKYSDQTQKPSILIVAMSVGGEGVNGMQNASYSISVDLPLSEALKTQVAGRVYRYGQIHESHHYQLVSQHPAERIILARHRKRDAEFQRLLEELGGEVDGDTEGPAAD</sequence>
<dbReference type="EMBL" id="MU860547">
    <property type="protein sequence ID" value="KAK4233473.1"/>
    <property type="molecule type" value="Genomic_DNA"/>
</dbReference>
<protein>
    <recommendedName>
        <fullName evidence="3">Helicase C-terminal domain-containing protein</fullName>
    </recommendedName>
</protein>
<dbReference type="Gene3D" id="3.40.50.300">
    <property type="entry name" value="P-loop containing nucleotide triphosphate hydrolases"/>
    <property type="match status" value="1"/>
</dbReference>
<accession>A0AAN7C189</accession>
<organism evidence="1 2">
    <name type="scientific">Achaetomium macrosporum</name>
    <dbReference type="NCBI Taxonomy" id="79813"/>
    <lineage>
        <taxon>Eukaryota</taxon>
        <taxon>Fungi</taxon>
        <taxon>Dikarya</taxon>
        <taxon>Ascomycota</taxon>
        <taxon>Pezizomycotina</taxon>
        <taxon>Sordariomycetes</taxon>
        <taxon>Sordariomycetidae</taxon>
        <taxon>Sordariales</taxon>
        <taxon>Chaetomiaceae</taxon>
        <taxon>Achaetomium</taxon>
    </lineage>
</organism>
<dbReference type="SUPFAM" id="SSF52540">
    <property type="entry name" value="P-loop containing nucleoside triphosphate hydrolases"/>
    <property type="match status" value="1"/>
</dbReference>
<evidence type="ECO:0008006" key="3">
    <source>
        <dbReference type="Google" id="ProtNLM"/>
    </source>
</evidence>
<reference evidence="1" key="1">
    <citation type="journal article" date="2023" name="Mol. Phylogenet. Evol.">
        <title>Genome-scale phylogeny and comparative genomics of the fungal order Sordariales.</title>
        <authorList>
            <person name="Hensen N."/>
            <person name="Bonometti L."/>
            <person name="Westerberg I."/>
            <person name="Brannstrom I.O."/>
            <person name="Guillou S."/>
            <person name="Cros-Aarteil S."/>
            <person name="Calhoun S."/>
            <person name="Haridas S."/>
            <person name="Kuo A."/>
            <person name="Mondo S."/>
            <person name="Pangilinan J."/>
            <person name="Riley R."/>
            <person name="LaButti K."/>
            <person name="Andreopoulos B."/>
            <person name="Lipzen A."/>
            <person name="Chen C."/>
            <person name="Yan M."/>
            <person name="Daum C."/>
            <person name="Ng V."/>
            <person name="Clum A."/>
            <person name="Steindorff A."/>
            <person name="Ohm R.A."/>
            <person name="Martin F."/>
            <person name="Silar P."/>
            <person name="Natvig D.O."/>
            <person name="Lalanne C."/>
            <person name="Gautier V."/>
            <person name="Ament-Velasquez S.L."/>
            <person name="Kruys A."/>
            <person name="Hutchinson M.I."/>
            <person name="Powell A.J."/>
            <person name="Barry K."/>
            <person name="Miller A.N."/>
            <person name="Grigoriev I.V."/>
            <person name="Debuchy R."/>
            <person name="Gladieux P."/>
            <person name="Hiltunen Thoren M."/>
            <person name="Johannesson H."/>
        </authorList>
    </citation>
    <scope>NUCLEOTIDE SEQUENCE</scope>
    <source>
        <strain evidence="1">CBS 532.94</strain>
    </source>
</reference>
<dbReference type="AlphaFoldDB" id="A0AAN7C189"/>
<evidence type="ECO:0000313" key="1">
    <source>
        <dbReference type="EMBL" id="KAK4233473.1"/>
    </source>
</evidence>
<dbReference type="InterPro" id="IPR027417">
    <property type="entry name" value="P-loop_NTPase"/>
</dbReference>
<evidence type="ECO:0000313" key="2">
    <source>
        <dbReference type="Proteomes" id="UP001303760"/>
    </source>
</evidence>
<keyword evidence="2" id="KW-1185">Reference proteome</keyword>
<comment type="caution">
    <text evidence="1">The sequence shown here is derived from an EMBL/GenBank/DDBJ whole genome shotgun (WGS) entry which is preliminary data.</text>
</comment>
<reference evidence="1" key="2">
    <citation type="submission" date="2023-05" db="EMBL/GenBank/DDBJ databases">
        <authorList>
            <consortium name="Lawrence Berkeley National Laboratory"/>
            <person name="Steindorff A."/>
            <person name="Hensen N."/>
            <person name="Bonometti L."/>
            <person name="Westerberg I."/>
            <person name="Brannstrom I.O."/>
            <person name="Guillou S."/>
            <person name="Cros-Aarteil S."/>
            <person name="Calhoun S."/>
            <person name="Haridas S."/>
            <person name="Kuo A."/>
            <person name="Mondo S."/>
            <person name="Pangilinan J."/>
            <person name="Riley R."/>
            <person name="Labutti K."/>
            <person name="Andreopoulos B."/>
            <person name="Lipzen A."/>
            <person name="Chen C."/>
            <person name="Yanf M."/>
            <person name="Daum C."/>
            <person name="Ng V."/>
            <person name="Clum A."/>
            <person name="Ohm R."/>
            <person name="Martin F."/>
            <person name="Silar P."/>
            <person name="Natvig D."/>
            <person name="Lalanne C."/>
            <person name="Gautier V."/>
            <person name="Ament-Velasquez S.L."/>
            <person name="Kruys A."/>
            <person name="Hutchinson M.I."/>
            <person name="Powell A.J."/>
            <person name="Barry K."/>
            <person name="Miller A.N."/>
            <person name="Grigoriev I.V."/>
            <person name="Debuchy R."/>
            <person name="Gladieux P."/>
            <person name="Thoren M.H."/>
            <person name="Johannesson H."/>
        </authorList>
    </citation>
    <scope>NUCLEOTIDE SEQUENCE</scope>
    <source>
        <strain evidence="1">CBS 532.94</strain>
    </source>
</reference>
<gene>
    <name evidence="1" type="ORF">C8A03DRAFT_19458</name>
</gene>
<proteinExistence type="predicted"/>
<feature type="non-terminal residue" evidence="1">
    <location>
        <position position="1"/>
    </location>
</feature>
<name>A0AAN7C189_9PEZI</name>
<dbReference type="Proteomes" id="UP001303760">
    <property type="component" value="Unassembled WGS sequence"/>
</dbReference>